<feature type="domain" description="Blue (type 1) copper" evidence="4">
    <location>
        <begin position="52"/>
        <end position="157"/>
    </location>
</feature>
<keyword evidence="1" id="KW-0479">Metal-binding</keyword>
<feature type="chain" id="PRO_5022119808" description="Blue (type 1) copper domain-containing protein" evidence="3">
    <location>
        <begin position="25"/>
        <end position="173"/>
    </location>
</feature>
<dbReference type="SUPFAM" id="SSF49503">
    <property type="entry name" value="Cupredoxins"/>
    <property type="match status" value="1"/>
</dbReference>
<organism evidence="5 6">
    <name type="scientific">Microcystis wesenbergii Mw_MB_S_20031200_S109D</name>
    <dbReference type="NCBI Taxonomy" id="2486241"/>
    <lineage>
        <taxon>Bacteria</taxon>
        <taxon>Bacillati</taxon>
        <taxon>Cyanobacteriota</taxon>
        <taxon>Cyanophyceae</taxon>
        <taxon>Oscillatoriophycideae</taxon>
        <taxon>Chroococcales</taxon>
        <taxon>Microcystaceae</taxon>
        <taxon>Microcystis</taxon>
    </lineage>
</organism>
<dbReference type="EMBL" id="SFAP01000135">
    <property type="protein sequence ID" value="TRV24046.1"/>
    <property type="molecule type" value="Genomic_DNA"/>
</dbReference>
<proteinExistence type="predicted"/>
<name>A0A552LV13_9CHRO</name>
<evidence type="ECO:0000256" key="3">
    <source>
        <dbReference type="SAM" id="SignalP"/>
    </source>
</evidence>
<dbReference type="AlphaFoldDB" id="A0A552LV13"/>
<dbReference type="PANTHER" id="PTHR38439">
    <property type="entry name" value="AURACYANIN-B"/>
    <property type="match status" value="1"/>
</dbReference>
<evidence type="ECO:0000256" key="1">
    <source>
        <dbReference type="ARBA" id="ARBA00022723"/>
    </source>
</evidence>
<evidence type="ECO:0000256" key="2">
    <source>
        <dbReference type="ARBA" id="ARBA00023008"/>
    </source>
</evidence>
<dbReference type="Proteomes" id="UP000318616">
    <property type="component" value="Unassembled WGS sequence"/>
</dbReference>
<reference evidence="5 6" key="1">
    <citation type="submission" date="2019-01" db="EMBL/GenBank/DDBJ databases">
        <title>Coherence of Microcystis species and biogeography revealed through population genomics.</title>
        <authorList>
            <person name="Perez-Carrascal O.M."/>
            <person name="Terrat Y."/>
            <person name="Giani A."/>
            <person name="Fortin N."/>
            <person name="Tromas N."/>
            <person name="Shapiro B.J."/>
        </authorList>
    </citation>
    <scope>NUCLEOTIDE SEQUENCE [LARGE SCALE GENOMIC DNA]</scope>
    <source>
        <strain evidence="5">Mw_MB_S_20031200_S109D</strain>
    </source>
</reference>
<keyword evidence="3" id="KW-0732">Signal</keyword>
<sequence>MKFKLIIAAISTVLLVSTATLSFATGNHAGGHADSDAIGKPGKAVDAKRTITVDMLDSMRFNPQSITVKQGETIKFVVKNSGKVKHEMVLGTEKELKEHSEVMKKNPEMEHADENQISVQPGKSGEIIWQFTKVGKVNFACMQPGHYDAGMKGAVLVSKAKGDAPAHDPAHKH</sequence>
<gene>
    <name evidence="5" type="ORF">EWV88_10185</name>
</gene>
<evidence type="ECO:0000313" key="6">
    <source>
        <dbReference type="Proteomes" id="UP000318616"/>
    </source>
</evidence>
<dbReference type="CDD" id="cd04211">
    <property type="entry name" value="Cupredoxin_like_2"/>
    <property type="match status" value="1"/>
</dbReference>
<comment type="caution">
    <text evidence="5">The sequence shown here is derived from an EMBL/GenBank/DDBJ whole genome shotgun (WGS) entry which is preliminary data.</text>
</comment>
<keyword evidence="2" id="KW-0186">Copper</keyword>
<dbReference type="InterPro" id="IPR050845">
    <property type="entry name" value="Cu-binding_ET"/>
</dbReference>
<evidence type="ECO:0000259" key="4">
    <source>
        <dbReference type="Pfam" id="PF00127"/>
    </source>
</evidence>
<dbReference type="InterPro" id="IPR000923">
    <property type="entry name" value="BlueCu_1"/>
</dbReference>
<protein>
    <recommendedName>
        <fullName evidence="4">Blue (type 1) copper domain-containing protein</fullName>
    </recommendedName>
</protein>
<accession>A0A552LV13</accession>
<evidence type="ECO:0000313" key="5">
    <source>
        <dbReference type="EMBL" id="TRV24046.1"/>
    </source>
</evidence>
<dbReference type="GO" id="GO:0005507">
    <property type="term" value="F:copper ion binding"/>
    <property type="evidence" value="ECO:0007669"/>
    <property type="project" value="InterPro"/>
</dbReference>
<feature type="signal peptide" evidence="3">
    <location>
        <begin position="1"/>
        <end position="24"/>
    </location>
</feature>
<dbReference type="PANTHER" id="PTHR38439:SF3">
    <property type="entry name" value="COPPER-RESISTANT CUPROPROTEIN COPI"/>
    <property type="match status" value="1"/>
</dbReference>
<dbReference type="GO" id="GO:0009055">
    <property type="term" value="F:electron transfer activity"/>
    <property type="evidence" value="ECO:0007669"/>
    <property type="project" value="InterPro"/>
</dbReference>
<dbReference type="Pfam" id="PF00127">
    <property type="entry name" value="Copper-bind"/>
    <property type="match status" value="1"/>
</dbReference>
<dbReference type="InterPro" id="IPR008972">
    <property type="entry name" value="Cupredoxin"/>
</dbReference>
<dbReference type="Gene3D" id="2.60.40.420">
    <property type="entry name" value="Cupredoxins - blue copper proteins"/>
    <property type="match status" value="1"/>
</dbReference>